<keyword evidence="1" id="KW-0732">Signal</keyword>
<dbReference type="InterPro" id="IPR007055">
    <property type="entry name" value="BON_dom"/>
</dbReference>
<feature type="chain" id="PRO_5044298668" evidence="1">
    <location>
        <begin position="21"/>
        <end position="232"/>
    </location>
</feature>
<name>A0AB33Z5L8_9GAMM</name>
<evidence type="ECO:0000313" key="3">
    <source>
        <dbReference type="EMBL" id="EPD14389.1"/>
    </source>
</evidence>
<dbReference type="PANTHER" id="PTHR34606:SF4">
    <property type="entry name" value="OUTER MEMBRANE LIPOPROTEIN DOLP"/>
    <property type="match status" value="1"/>
</dbReference>
<feature type="signal peptide" evidence="1">
    <location>
        <begin position="1"/>
        <end position="20"/>
    </location>
</feature>
<evidence type="ECO:0000256" key="1">
    <source>
        <dbReference type="SAM" id="SignalP"/>
    </source>
</evidence>
<feature type="domain" description="BON" evidence="2">
    <location>
        <begin position="165"/>
        <end position="232"/>
    </location>
</feature>
<reference evidence="3 4" key="1">
    <citation type="journal article" date="2013" name="Genome Announc.">
        <title>Genome Sequence of the Pyrene- and Fluoranthene-Degrading Bacterium Cycloclasticus sp. Strain PY97M.</title>
        <authorList>
            <person name="Cui Z."/>
            <person name="Xu G."/>
            <person name="Li Q."/>
            <person name="Gao W."/>
            <person name="Zheng L."/>
        </authorList>
    </citation>
    <scope>NUCLEOTIDE SEQUENCE [LARGE SCALE GENOMIC DNA]</scope>
    <source>
        <strain evidence="3 4">PY97M</strain>
    </source>
</reference>
<dbReference type="InterPro" id="IPR051686">
    <property type="entry name" value="Lipoprotein_DolP"/>
</dbReference>
<evidence type="ECO:0000259" key="2">
    <source>
        <dbReference type="PROSITE" id="PS50914"/>
    </source>
</evidence>
<dbReference type="Proteomes" id="UP000015462">
    <property type="component" value="Unassembled WGS sequence"/>
</dbReference>
<dbReference type="PANTHER" id="PTHR34606">
    <property type="entry name" value="BON DOMAIN-CONTAINING PROTEIN"/>
    <property type="match status" value="1"/>
</dbReference>
<organism evidence="3 4">
    <name type="scientific">Cycloclasticus pugetii</name>
    <dbReference type="NCBI Taxonomy" id="34068"/>
    <lineage>
        <taxon>Bacteria</taxon>
        <taxon>Pseudomonadati</taxon>
        <taxon>Pseudomonadota</taxon>
        <taxon>Gammaproteobacteria</taxon>
        <taxon>Thiotrichales</taxon>
        <taxon>Piscirickettsiaceae</taxon>
        <taxon>Cycloclasticus</taxon>
    </lineage>
</organism>
<proteinExistence type="predicted"/>
<keyword evidence="4" id="KW-1185">Reference proteome</keyword>
<dbReference type="Gene3D" id="3.30.1340.30">
    <property type="match status" value="1"/>
</dbReference>
<evidence type="ECO:0000313" key="4">
    <source>
        <dbReference type="Proteomes" id="UP000015462"/>
    </source>
</evidence>
<dbReference type="AlphaFoldDB" id="A0AB33Z5L8"/>
<dbReference type="PROSITE" id="PS50914">
    <property type="entry name" value="BON"/>
    <property type="match status" value="1"/>
</dbReference>
<dbReference type="RefSeq" id="WP_016389887.1">
    <property type="nucleotide sequence ID" value="NZ_KE646805.1"/>
</dbReference>
<protein>
    <submittedName>
        <fullName evidence="3">Transport-associated protein</fullName>
    </submittedName>
</protein>
<sequence>MKLLQLTFCTLLFAATTVHAFELSDISDRLFEDNATGIEGQLKDAAFEFKVDSALLRNKTLREGAHIVVSRNRNSVLIAGQAATEEIKNKVLSVVLSEAHLQWTQGDVNHVEPSNAQVCGEKASKMAANDRRRFNLKTAEECSTVNRFYNEVRVSTPISEVARSDDDLLRASIVNKLLHASIIDKAETIKVVVSDGYVYLLGDQLSQSTAQQATRFVNDMAGVEKVVPLFRF</sequence>
<gene>
    <name evidence="3" type="ORF">L196_02790</name>
</gene>
<accession>A0AB33Z5L8</accession>
<comment type="caution">
    <text evidence="3">The sequence shown here is derived from an EMBL/GenBank/DDBJ whole genome shotgun (WGS) entry which is preliminary data.</text>
</comment>
<dbReference type="EMBL" id="ASHL01000001">
    <property type="protein sequence ID" value="EPD14389.1"/>
    <property type="molecule type" value="Genomic_DNA"/>
</dbReference>
<dbReference type="Pfam" id="PF04972">
    <property type="entry name" value="BON"/>
    <property type="match status" value="1"/>
</dbReference>